<dbReference type="EMBL" id="FONN01000004">
    <property type="protein sequence ID" value="SFE63502.1"/>
    <property type="molecule type" value="Genomic_DNA"/>
</dbReference>
<dbReference type="NCBIfam" id="TIGR01123">
    <property type="entry name" value="ilvE_II"/>
    <property type="match status" value="1"/>
</dbReference>
<keyword evidence="9 16" id="KW-0663">Pyridoxal phosphate</keyword>
<dbReference type="GO" id="GO:0052656">
    <property type="term" value="F:L-isoleucine-2-oxoglutarate transaminase activity"/>
    <property type="evidence" value="ECO:0007669"/>
    <property type="project" value="RHEA"/>
</dbReference>
<dbReference type="AlphaFoldDB" id="A0A1I2C5V3"/>
<dbReference type="UniPathway" id="UPA00047">
    <property type="reaction ID" value="UER00058"/>
</dbReference>
<dbReference type="PANTHER" id="PTHR11825">
    <property type="entry name" value="SUBGROUP IIII AMINOTRANSFERASE"/>
    <property type="match status" value="1"/>
</dbReference>
<dbReference type="GO" id="GO:0052655">
    <property type="term" value="F:L-valine-2-oxoglutarate transaminase activity"/>
    <property type="evidence" value="ECO:0007669"/>
    <property type="project" value="RHEA"/>
</dbReference>
<evidence type="ECO:0000313" key="20">
    <source>
        <dbReference type="Proteomes" id="UP000183410"/>
    </source>
</evidence>
<comment type="pathway">
    <text evidence="4 18">Amino-acid biosynthesis; L-leucine biosynthesis; L-leucine from 3-methyl-2-oxobutanoate: step 4/4.</text>
</comment>
<keyword evidence="10 17" id="KW-0100">Branched-chain amino acid biosynthesis</keyword>
<keyword evidence="20" id="KW-1185">Reference proteome</keyword>
<dbReference type="PROSITE" id="PS00770">
    <property type="entry name" value="AA_TRANSFER_CLASS_4"/>
    <property type="match status" value="1"/>
</dbReference>
<dbReference type="RefSeq" id="WP_046233421.1">
    <property type="nucleotide sequence ID" value="NZ_FONN01000004.1"/>
</dbReference>
<evidence type="ECO:0000256" key="14">
    <source>
        <dbReference type="PIRSR" id="PIRSR006468-1"/>
    </source>
</evidence>
<evidence type="ECO:0000256" key="9">
    <source>
        <dbReference type="ARBA" id="ARBA00022898"/>
    </source>
</evidence>
<dbReference type="GO" id="GO:0052654">
    <property type="term" value="F:L-leucine-2-oxoglutarate transaminase activity"/>
    <property type="evidence" value="ECO:0007669"/>
    <property type="project" value="RHEA"/>
</dbReference>
<evidence type="ECO:0000256" key="6">
    <source>
        <dbReference type="ARBA" id="ARBA00022576"/>
    </source>
</evidence>
<proteinExistence type="inferred from homology"/>
<dbReference type="Proteomes" id="UP000183410">
    <property type="component" value="Unassembled WGS sequence"/>
</dbReference>
<dbReference type="InterPro" id="IPR018300">
    <property type="entry name" value="Aminotrans_IV_CS"/>
</dbReference>
<dbReference type="InterPro" id="IPR005786">
    <property type="entry name" value="B_amino_transII"/>
</dbReference>
<evidence type="ECO:0000256" key="5">
    <source>
        <dbReference type="ARBA" id="ARBA00009320"/>
    </source>
</evidence>
<dbReference type="InterPro" id="IPR043131">
    <property type="entry name" value="BCAT-like_N"/>
</dbReference>
<dbReference type="InterPro" id="IPR036038">
    <property type="entry name" value="Aminotransferase-like"/>
</dbReference>
<dbReference type="EC" id="2.6.1.42" evidence="17"/>
<protein>
    <recommendedName>
        <fullName evidence="17">Branched-chain-amino-acid aminotransferase</fullName>
        <ecNumber evidence="17">2.6.1.42</ecNumber>
    </recommendedName>
</protein>
<evidence type="ECO:0000256" key="12">
    <source>
        <dbReference type="ARBA" id="ARBA00048798"/>
    </source>
</evidence>
<dbReference type="InterPro" id="IPR001544">
    <property type="entry name" value="Aminotrans_IV"/>
</dbReference>
<comment type="pathway">
    <text evidence="2 18">Amino-acid biosynthesis; L-isoleucine biosynthesis; L-isoleucine from 2-oxobutanoate: step 4/4.</text>
</comment>
<dbReference type="Pfam" id="PF01063">
    <property type="entry name" value="Aminotran_4"/>
    <property type="match status" value="1"/>
</dbReference>
<dbReference type="InterPro" id="IPR033939">
    <property type="entry name" value="BCAT_family"/>
</dbReference>
<dbReference type="Gene3D" id="3.30.470.10">
    <property type="match status" value="1"/>
</dbReference>
<evidence type="ECO:0000256" key="1">
    <source>
        <dbReference type="ARBA" id="ARBA00001933"/>
    </source>
</evidence>
<dbReference type="GO" id="GO:0009097">
    <property type="term" value="P:isoleucine biosynthetic process"/>
    <property type="evidence" value="ECO:0007669"/>
    <property type="project" value="UniProtKB-UniPathway"/>
</dbReference>
<evidence type="ECO:0000256" key="16">
    <source>
        <dbReference type="RuleBase" id="RU004516"/>
    </source>
</evidence>
<dbReference type="SUPFAM" id="SSF56752">
    <property type="entry name" value="D-aminoacid aminotransferase-like PLP-dependent enzymes"/>
    <property type="match status" value="1"/>
</dbReference>
<comment type="catalytic activity">
    <reaction evidence="11 17">
        <text>L-valine + 2-oxoglutarate = 3-methyl-2-oxobutanoate + L-glutamate</text>
        <dbReference type="Rhea" id="RHEA:24813"/>
        <dbReference type="ChEBI" id="CHEBI:11851"/>
        <dbReference type="ChEBI" id="CHEBI:16810"/>
        <dbReference type="ChEBI" id="CHEBI:29985"/>
        <dbReference type="ChEBI" id="CHEBI:57762"/>
        <dbReference type="EC" id="2.6.1.42"/>
    </reaction>
</comment>
<evidence type="ECO:0000313" key="19">
    <source>
        <dbReference type="EMBL" id="SFE63502.1"/>
    </source>
</evidence>
<evidence type="ECO:0000256" key="18">
    <source>
        <dbReference type="RuleBase" id="RU004519"/>
    </source>
</evidence>
<evidence type="ECO:0000256" key="10">
    <source>
        <dbReference type="ARBA" id="ARBA00023304"/>
    </source>
</evidence>
<dbReference type="Gene3D" id="3.20.10.10">
    <property type="entry name" value="D-amino Acid Aminotransferase, subunit A, domain 2"/>
    <property type="match status" value="1"/>
</dbReference>
<dbReference type="UniPathway" id="UPA00048">
    <property type="reaction ID" value="UER00073"/>
</dbReference>
<evidence type="ECO:0000256" key="3">
    <source>
        <dbReference type="ARBA" id="ARBA00004931"/>
    </source>
</evidence>
<dbReference type="PIRSF" id="PIRSF006468">
    <property type="entry name" value="BCAT1"/>
    <property type="match status" value="1"/>
</dbReference>
<comment type="pathway">
    <text evidence="3 18">Amino-acid biosynthesis; L-valine biosynthesis; L-valine from pyruvate: step 4/4.</text>
</comment>
<evidence type="ECO:0000256" key="2">
    <source>
        <dbReference type="ARBA" id="ARBA00004824"/>
    </source>
</evidence>
<dbReference type="OrthoDB" id="9804984at2"/>
<keyword evidence="8 17" id="KW-0808">Transferase</keyword>
<comment type="cofactor">
    <cofactor evidence="1 16">
        <name>pyridoxal 5'-phosphate</name>
        <dbReference type="ChEBI" id="CHEBI:597326"/>
    </cofactor>
</comment>
<sequence length="365" mass="40355">MNQPIAIELAATKKTKPQADQLGFGKYYTDHMFIMDYEASKGWHSPRIVPYQPITLDPASKVFHYGQTVFEGLKAYRTDNGSILLFRPEENFKRLNRSNERLSIPHLDEEIALEALKQLITVDQDWIPDEDKTSLYVRPFIIANESSLGVAPSQNYMFMIILSPVGSYYAEGIHPVKIFVESEYVRAVKGGVGNAKTAGNYAAGLKAQEEAAAKGCTQVLWLDGVERKYVEEVGSMNVFFSINGTIVTPALNGSILDGITRKSIIELLKSWNIPVEERKLSIGELVEAYHNGTLEEAFGTGTAAVISPIGELHYLDEQLLLRGGETGPLSRKLYETLTGIQTGVIADPFGWTVELPSAQYTAGTK</sequence>
<evidence type="ECO:0000256" key="13">
    <source>
        <dbReference type="ARBA" id="ARBA00049229"/>
    </source>
</evidence>
<gene>
    <name evidence="19" type="ORF">SAMN04487969_104285</name>
</gene>
<comment type="similarity">
    <text evidence="5 15">Belongs to the class-IV pyridoxal-phosphate-dependent aminotransferase family.</text>
</comment>
<comment type="catalytic activity">
    <reaction evidence="13 17">
        <text>L-leucine + 2-oxoglutarate = 4-methyl-2-oxopentanoate + L-glutamate</text>
        <dbReference type="Rhea" id="RHEA:18321"/>
        <dbReference type="ChEBI" id="CHEBI:16810"/>
        <dbReference type="ChEBI" id="CHEBI:17865"/>
        <dbReference type="ChEBI" id="CHEBI:29985"/>
        <dbReference type="ChEBI" id="CHEBI:57427"/>
        <dbReference type="EC" id="2.6.1.42"/>
    </reaction>
</comment>
<reference evidence="20" key="1">
    <citation type="submission" date="2016-10" db="EMBL/GenBank/DDBJ databases">
        <authorList>
            <person name="Varghese N."/>
            <person name="Submissions S."/>
        </authorList>
    </citation>
    <scope>NUCLEOTIDE SEQUENCE [LARGE SCALE GENOMIC DNA]</scope>
    <source>
        <strain evidence="20">CGMCC 1.10223</strain>
    </source>
</reference>
<dbReference type="UniPathway" id="UPA00049">
    <property type="reaction ID" value="UER00062"/>
</dbReference>
<evidence type="ECO:0000256" key="8">
    <source>
        <dbReference type="ARBA" id="ARBA00022679"/>
    </source>
</evidence>
<feature type="modified residue" description="N6-(pyridoxal phosphate)lysine" evidence="14">
    <location>
        <position position="196"/>
    </location>
</feature>
<organism evidence="19 20">
    <name type="scientific">Paenibacillus algorifonticola</name>
    <dbReference type="NCBI Taxonomy" id="684063"/>
    <lineage>
        <taxon>Bacteria</taxon>
        <taxon>Bacillati</taxon>
        <taxon>Bacillota</taxon>
        <taxon>Bacilli</taxon>
        <taxon>Bacillales</taxon>
        <taxon>Paenibacillaceae</taxon>
        <taxon>Paenibacillus</taxon>
    </lineage>
</organism>
<dbReference type="PANTHER" id="PTHR11825:SF44">
    <property type="entry name" value="BRANCHED-CHAIN-AMINO-ACID AMINOTRANSFERASE"/>
    <property type="match status" value="1"/>
</dbReference>
<keyword evidence="7 17" id="KW-0028">Amino-acid biosynthesis</keyword>
<evidence type="ECO:0000256" key="4">
    <source>
        <dbReference type="ARBA" id="ARBA00005072"/>
    </source>
</evidence>
<name>A0A1I2C5V3_9BACL</name>
<dbReference type="InterPro" id="IPR043132">
    <property type="entry name" value="BCAT-like_C"/>
</dbReference>
<comment type="catalytic activity">
    <reaction evidence="12 17">
        <text>L-isoleucine + 2-oxoglutarate = (S)-3-methyl-2-oxopentanoate + L-glutamate</text>
        <dbReference type="Rhea" id="RHEA:24801"/>
        <dbReference type="ChEBI" id="CHEBI:16810"/>
        <dbReference type="ChEBI" id="CHEBI:29985"/>
        <dbReference type="ChEBI" id="CHEBI:35146"/>
        <dbReference type="ChEBI" id="CHEBI:58045"/>
        <dbReference type="EC" id="2.6.1.42"/>
    </reaction>
</comment>
<evidence type="ECO:0000256" key="11">
    <source>
        <dbReference type="ARBA" id="ARBA00048212"/>
    </source>
</evidence>
<accession>A0A1I2C5V3</accession>
<dbReference type="CDD" id="cd01557">
    <property type="entry name" value="BCAT_beta_family"/>
    <property type="match status" value="1"/>
</dbReference>
<keyword evidence="6 17" id="KW-0032">Aminotransferase</keyword>
<evidence type="ECO:0000256" key="17">
    <source>
        <dbReference type="RuleBase" id="RU004517"/>
    </source>
</evidence>
<dbReference type="NCBIfam" id="NF009897">
    <property type="entry name" value="PRK13357.1"/>
    <property type="match status" value="1"/>
</dbReference>
<dbReference type="GO" id="GO:0009099">
    <property type="term" value="P:L-valine biosynthetic process"/>
    <property type="evidence" value="ECO:0007669"/>
    <property type="project" value="UniProtKB-UniPathway"/>
</dbReference>
<evidence type="ECO:0000256" key="15">
    <source>
        <dbReference type="RuleBase" id="RU004106"/>
    </source>
</evidence>
<dbReference type="GO" id="GO:0009098">
    <property type="term" value="P:L-leucine biosynthetic process"/>
    <property type="evidence" value="ECO:0007669"/>
    <property type="project" value="UniProtKB-UniPathway"/>
</dbReference>
<evidence type="ECO:0000256" key="7">
    <source>
        <dbReference type="ARBA" id="ARBA00022605"/>
    </source>
</evidence>